<dbReference type="SUPFAM" id="SSF50978">
    <property type="entry name" value="WD40 repeat-like"/>
    <property type="match status" value="1"/>
</dbReference>
<evidence type="ECO:0000313" key="2">
    <source>
        <dbReference type="Proteomes" id="UP000887578"/>
    </source>
</evidence>
<organism evidence="2 3">
    <name type="scientific">Panagrolaimus davidi</name>
    <dbReference type="NCBI Taxonomy" id="227884"/>
    <lineage>
        <taxon>Eukaryota</taxon>
        <taxon>Metazoa</taxon>
        <taxon>Ecdysozoa</taxon>
        <taxon>Nematoda</taxon>
        <taxon>Chromadorea</taxon>
        <taxon>Rhabditida</taxon>
        <taxon>Tylenchina</taxon>
        <taxon>Panagrolaimomorpha</taxon>
        <taxon>Panagrolaimoidea</taxon>
        <taxon>Panagrolaimidae</taxon>
        <taxon>Panagrolaimus</taxon>
    </lineage>
</organism>
<dbReference type="InterPro" id="IPR036322">
    <property type="entry name" value="WD40_repeat_dom_sf"/>
</dbReference>
<dbReference type="Proteomes" id="UP000887578">
    <property type="component" value="Unplaced"/>
</dbReference>
<dbReference type="InterPro" id="IPR015943">
    <property type="entry name" value="WD40/YVTN_repeat-like_dom_sf"/>
</dbReference>
<accession>A0A914PF07</accession>
<sequence length="404" mass="45947">MGDYYLGGLITGIAIHPKRHKFLAVGVDESIHFVEHKETSLSSTRSIKLSDFGVDFIFNQDGSQLNAISRDKEMRIYDAELNLKRRYKFSDDTGSTLARPIPRGPEGHLGIDVIVGFDSGKINCYDTRQDTKIPAIKLETHSNIVKRIQCLDWWNCLSVAEDGFVVLNDLRAKKKKREFGVLDGLIQDSAVCPISKKSVVCTTTNVYVFDLYRCDDGPLLKANPPLKGRTPIGVLNLSTEENPDLFGISYLDTSYITLLDTNKNTWLRRHPIGFSDIEMFTRLEHKSNGYVYFTADSEYFCIRKMNDIRTKYVLEYNFKAKSKREDSKKPVSSIDFSGLVEKNAREADEVDEDGAEAEEMIEEIIEYAAEDDEDDGRDGMEVDDDDEEEEDDTVAYTEHDDLEE</sequence>
<keyword evidence="2" id="KW-1185">Reference proteome</keyword>
<dbReference type="WBParaSite" id="PDA_v2.g14120.t1">
    <property type="protein sequence ID" value="PDA_v2.g14120.t1"/>
    <property type="gene ID" value="PDA_v2.g14120"/>
</dbReference>
<feature type="region of interest" description="Disordered" evidence="1">
    <location>
        <begin position="366"/>
        <end position="404"/>
    </location>
</feature>
<name>A0A914PF07_9BILA</name>
<feature type="compositionally biased region" description="Acidic residues" evidence="1">
    <location>
        <begin position="366"/>
        <end position="393"/>
    </location>
</feature>
<dbReference type="Gene3D" id="2.130.10.10">
    <property type="entry name" value="YVTN repeat-like/Quinoprotein amine dehydrogenase"/>
    <property type="match status" value="1"/>
</dbReference>
<evidence type="ECO:0000313" key="3">
    <source>
        <dbReference type="WBParaSite" id="PDA_v2.g14120.t1"/>
    </source>
</evidence>
<evidence type="ECO:0000256" key="1">
    <source>
        <dbReference type="SAM" id="MobiDB-lite"/>
    </source>
</evidence>
<dbReference type="AlphaFoldDB" id="A0A914PF07"/>
<reference evidence="3" key="1">
    <citation type="submission" date="2022-11" db="UniProtKB">
        <authorList>
            <consortium name="WormBaseParasite"/>
        </authorList>
    </citation>
    <scope>IDENTIFICATION</scope>
</reference>
<protein>
    <submittedName>
        <fullName evidence="3">Uncharacterized protein</fullName>
    </submittedName>
</protein>
<proteinExistence type="predicted"/>